<keyword evidence="4" id="KW-0285">Flavoprotein</keyword>
<evidence type="ECO:0000313" key="13">
    <source>
        <dbReference type="EMBL" id="AOW04664.1"/>
    </source>
</evidence>
<dbReference type="Pfam" id="PF01794">
    <property type="entry name" value="Ferric_reduct"/>
    <property type="match status" value="1"/>
</dbReference>
<dbReference type="eggNOG" id="KOG0039">
    <property type="taxonomic scope" value="Eukaryota"/>
</dbReference>
<reference evidence="13 14" key="1">
    <citation type="journal article" date="2016" name="PLoS ONE">
        <title>Sequence Assembly of Yarrowia lipolytica Strain W29/CLIB89 Shows Transposable Element Diversity.</title>
        <authorList>
            <person name="Magnan C."/>
            <person name="Yu J."/>
            <person name="Chang I."/>
            <person name="Jahn E."/>
            <person name="Kanomata Y."/>
            <person name="Wu J."/>
            <person name="Zeller M."/>
            <person name="Oakes M."/>
            <person name="Baldi P."/>
            <person name="Sandmeyer S."/>
        </authorList>
    </citation>
    <scope>NUCLEOTIDE SEQUENCE [LARGE SCALE GENOMIC DNA]</scope>
    <source>
        <strain evidence="14">CLIB89(W29)</strain>
    </source>
</reference>
<dbReference type="GeneID" id="2910221"/>
<dbReference type="Proteomes" id="UP000182444">
    <property type="component" value="Chromosome 1D"/>
</dbReference>
<dbReference type="InterPro" id="IPR013130">
    <property type="entry name" value="Fe3_Rdtase_TM_dom"/>
</dbReference>
<dbReference type="KEGG" id="yli:2910221"/>
<dbReference type="PROSITE" id="PS51384">
    <property type="entry name" value="FAD_FR"/>
    <property type="match status" value="1"/>
</dbReference>
<evidence type="ECO:0000313" key="14">
    <source>
        <dbReference type="Proteomes" id="UP000182444"/>
    </source>
</evidence>
<dbReference type="OrthoDB" id="4494341at2759"/>
<dbReference type="GO" id="GO:0005886">
    <property type="term" value="C:plasma membrane"/>
    <property type="evidence" value="ECO:0007669"/>
    <property type="project" value="TreeGrafter"/>
</dbReference>
<dbReference type="VEuPathDB" id="FungiDB:YALI0_D26081g"/>
<evidence type="ECO:0000256" key="4">
    <source>
        <dbReference type="ARBA" id="ARBA00022630"/>
    </source>
</evidence>
<dbReference type="InterPro" id="IPR013121">
    <property type="entry name" value="Fe_red_NAD-bd_6"/>
</dbReference>
<evidence type="ECO:0000256" key="5">
    <source>
        <dbReference type="ARBA" id="ARBA00022692"/>
    </source>
</evidence>
<keyword evidence="11" id="KW-0472">Membrane</keyword>
<dbReference type="CDD" id="cd06186">
    <property type="entry name" value="NOX_Duox_like_FAD_NADP"/>
    <property type="match status" value="1"/>
</dbReference>
<keyword evidence="6" id="KW-0274">FAD</keyword>
<dbReference type="AlphaFoldDB" id="A0A1H6Q2Q1"/>
<comment type="subcellular location">
    <subcellularLocation>
        <location evidence="1">Membrane</location>
        <topology evidence="1">Multi-pass membrane protein</topology>
    </subcellularLocation>
</comment>
<dbReference type="Pfam" id="PF08022">
    <property type="entry name" value="FAD_binding_8"/>
    <property type="match status" value="1"/>
</dbReference>
<evidence type="ECO:0000256" key="8">
    <source>
        <dbReference type="ARBA" id="ARBA00022989"/>
    </source>
</evidence>
<keyword evidence="8" id="KW-1133">Transmembrane helix</keyword>
<name>A0A1H6Q2Q1_YARLL</name>
<evidence type="ECO:0000256" key="1">
    <source>
        <dbReference type="ARBA" id="ARBA00004141"/>
    </source>
</evidence>
<keyword evidence="10" id="KW-0406">Ion transport</keyword>
<proteinExistence type="inferred from homology"/>
<dbReference type="GO" id="GO:0006879">
    <property type="term" value="P:intracellular iron ion homeostasis"/>
    <property type="evidence" value="ECO:0007669"/>
    <property type="project" value="TreeGrafter"/>
</dbReference>
<dbReference type="InterPro" id="IPR017927">
    <property type="entry name" value="FAD-bd_FR_type"/>
</dbReference>
<evidence type="ECO:0000256" key="6">
    <source>
        <dbReference type="ARBA" id="ARBA00022827"/>
    </source>
</evidence>
<accession>A0A1H6Q2Q1</accession>
<evidence type="ECO:0000256" key="10">
    <source>
        <dbReference type="ARBA" id="ARBA00023065"/>
    </source>
</evidence>
<dbReference type="SFLD" id="SFLDG01168">
    <property type="entry name" value="Ferric_reductase_subgroup_(FRE"/>
    <property type="match status" value="1"/>
</dbReference>
<dbReference type="InterPro" id="IPR039261">
    <property type="entry name" value="FNR_nucleotide-bd"/>
</dbReference>
<dbReference type="PANTHER" id="PTHR32361:SF9">
    <property type="entry name" value="FERRIC REDUCTASE TRANSMEMBRANE COMPONENT 3-RELATED"/>
    <property type="match status" value="1"/>
</dbReference>
<keyword evidence="7" id="KW-0249">Electron transport</keyword>
<evidence type="ECO:0000256" key="9">
    <source>
        <dbReference type="ARBA" id="ARBA00023002"/>
    </source>
</evidence>
<evidence type="ECO:0000256" key="3">
    <source>
        <dbReference type="ARBA" id="ARBA00022448"/>
    </source>
</evidence>
<dbReference type="VEuPathDB" id="FungiDB:YALI1_D34446g"/>
<gene>
    <name evidence="13" type="ORF">YALI1_D34446g</name>
</gene>
<dbReference type="EMBL" id="CP017556">
    <property type="protein sequence ID" value="AOW04664.1"/>
    <property type="molecule type" value="Genomic_DNA"/>
</dbReference>
<dbReference type="SUPFAM" id="SSF52343">
    <property type="entry name" value="Ferredoxin reductase-like, C-terminal NADP-linked domain"/>
    <property type="match status" value="1"/>
</dbReference>
<evidence type="ECO:0000256" key="12">
    <source>
        <dbReference type="ARBA" id="ARBA00023180"/>
    </source>
</evidence>
<keyword evidence="12" id="KW-0325">Glycoprotein</keyword>
<dbReference type="GO" id="GO:0006826">
    <property type="term" value="P:iron ion transport"/>
    <property type="evidence" value="ECO:0007669"/>
    <property type="project" value="TreeGrafter"/>
</dbReference>
<comment type="similarity">
    <text evidence="2">Belongs to the ferric reductase (FRE) family.</text>
</comment>
<evidence type="ECO:0000256" key="11">
    <source>
        <dbReference type="ARBA" id="ARBA00023136"/>
    </source>
</evidence>
<dbReference type="FunFam" id="3.40.50.80:FF:000057">
    <property type="entry name" value="FAD-binding domain-domain-containing protein"/>
    <property type="match status" value="1"/>
</dbReference>
<evidence type="ECO:0000256" key="7">
    <source>
        <dbReference type="ARBA" id="ARBA00022982"/>
    </source>
</evidence>
<keyword evidence="5" id="KW-0812">Transmembrane</keyword>
<dbReference type="InterPro" id="IPR051410">
    <property type="entry name" value="Ferric/Cupric_Reductase"/>
</dbReference>
<sequence>MKFTLLLAVAFLVTLVTAYRDHPGDHVLLVTSTVQGATGKFNFDFKPVKGFGAAYYQSRWDNKPFIQTRAIWYRAVLPDDEQWKRALDKDIIQIYNKRGMLNLTMDDMMEVYENGTKYAVSNQNTSAVLHAPVAFNQTAYDEYFPTVHEFLKQLDLGTYYGAGLLSWWMLIFLVGMASNLGKHAFFGLYQKIKGHRFRKHVSMPALWGYKHCQPAGGYLGGFISMCTPTRMQALVVLGYLIMAFIFLFTQYNLFTPNFYWKAHGDQLARYIADRTGIMSFTQVPIVFLFGGRNNFFMWLTGWSFDTFNIYHRWTSRVMILYAVIHSICYSYLQRDFFSVAASQFYWIMGTVATICGSLILFQGLHFFRSRWYETFLVIHLILAVAFIVGLWYHCVTLGWMQWVYATIAVWAFDRAARIARIIWSGGVVKGDFELVDSDQLIVKAEMEYSNWWKIYPGVHVYIYILNGKFWESHPFTVYQSPYALETGKMTVLLKAKEGKTLSLANLLAKGGGSRRLKTFIEGPYGAKHPIGKYDSSIYVAGGIGITATYSYAVDVIQKSTAKNLIFTWVVRNDTCLTWFKTELDTLLADTRVEVNLYITGGGGANALASTGSESDSKHSEKSTSLTNSSRLNIIYGRPDMLTEMPAYVERCPGTTAVVVCGPPVLNDDIRLSLVHSTDCTKVDYYEEAFSW</sequence>
<dbReference type="PANTHER" id="PTHR32361">
    <property type="entry name" value="FERRIC/CUPRIC REDUCTASE TRANSMEMBRANE COMPONENT"/>
    <property type="match status" value="1"/>
</dbReference>
<dbReference type="RefSeq" id="XP_503299.2">
    <property type="nucleotide sequence ID" value="XM_503299.2"/>
</dbReference>
<protein>
    <submittedName>
        <fullName evidence="13">Uncharacterized protein</fullName>
    </submittedName>
</protein>
<organism evidence="13 14">
    <name type="scientific">Yarrowia lipolytica</name>
    <name type="common">Candida lipolytica</name>
    <dbReference type="NCBI Taxonomy" id="4952"/>
    <lineage>
        <taxon>Eukaryota</taxon>
        <taxon>Fungi</taxon>
        <taxon>Dikarya</taxon>
        <taxon>Ascomycota</taxon>
        <taxon>Saccharomycotina</taxon>
        <taxon>Dipodascomycetes</taxon>
        <taxon>Dipodascales</taxon>
        <taxon>Dipodascales incertae sedis</taxon>
        <taxon>Yarrowia</taxon>
    </lineage>
</organism>
<dbReference type="GO" id="GO:0000293">
    <property type="term" value="F:ferric-chelate reductase activity"/>
    <property type="evidence" value="ECO:0007669"/>
    <property type="project" value="UniProtKB-ARBA"/>
</dbReference>
<dbReference type="InterPro" id="IPR013112">
    <property type="entry name" value="FAD-bd_8"/>
</dbReference>
<keyword evidence="3" id="KW-0813">Transport</keyword>
<dbReference type="GO" id="GO:0015677">
    <property type="term" value="P:copper ion import"/>
    <property type="evidence" value="ECO:0007669"/>
    <property type="project" value="TreeGrafter"/>
</dbReference>
<keyword evidence="9" id="KW-0560">Oxidoreductase</keyword>
<dbReference type="Gene3D" id="3.40.50.80">
    <property type="entry name" value="Nucleotide-binding domain of ferredoxin-NADP reductase (FNR) module"/>
    <property type="match status" value="1"/>
</dbReference>
<dbReference type="SFLD" id="SFLDS00052">
    <property type="entry name" value="Ferric_Reductase_Domain"/>
    <property type="match status" value="1"/>
</dbReference>
<dbReference type="Pfam" id="PF08030">
    <property type="entry name" value="NAD_binding_6"/>
    <property type="match status" value="1"/>
</dbReference>
<evidence type="ECO:0000256" key="2">
    <source>
        <dbReference type="ARBA" id="ARBA00006278"/>
    </source>
</evidence>